<proteinExistence type="inferred from homology"/>
<comment type="similarity">
    <text evidence="2">Belongs to the eukaryotic RPC34/RPC39 RNA polymerase subunit family.</text>
</comment>
<keyword evidence="8" id="KW-1185">Reference proteome</keyword>
<sequence length="459" mass="51646">MSRSLNSLETKLHQAALAAPRQELTPKDAEKLIPDSKARQNALNFLLGVGYFKALKDSKNNALFRAVTKVEHDQTKDLTGDEVMVLAPIKASTNEGIWIKHLKAKTNLHQTVIEKCVKSLVQKRLIKQVASVQHPTRKIYMLEGVEPSVALTGGPWYTENELDTDFIASISQACLKCIRDISYPRNKTQEGAIYSISNAPQYPSASQIHKTLQQARLTQTDLTVEHIEILLEVLVLDGEIEKLPAFGASLWDSNAVSDGDSEEEDRESRKKKKRRRAASSDSDDAPSRRKHKKKQRADSDTETDSDDDRRSRKKSKLKRKKHDDSTSADSDDEDDSERDSKKKKKKKGKKLDDSDSDSEEESSKKKKKKKVKYESDSDDDNSRRRKKSVKRSPSPFDYGGASVYRAVRQEKLNMGWAEAPCSQCASFDFCKEGAPVNASECVYYGDWLVAGTITFDPEP</sequence>
<dbReference type="GeneID" id="59346333"/>
<dbReference type="InterPro" id="IPR016049">
    <property type="entry name" value="RNA_pol_Rpc34-like"/>
</dbReference>
<evidence type="ECO:0000256" key="2">
    <source>
        <dbReference type="ARBA" id="ARBA00011038"/>
    </source>
</evidence>
<dbReference type="PANTHER" id="PTHR12780">
    <property type="entry name" value="RNA POLYMERASE III DNA DIRECTED , 39KD SUBUNIT-RELATED"/>
    <property type="match status" value="1"/>
</dbReference>
<evidence type="ECO:0000256" key="5">
    <source>
        <dbReference type="ARBA" id="ARBA00023242"/>
    </source>
</evidence>
<keyword evidence="3" id="KW-0240">DNA-directed RNA polymerase</keyword>
<organism evidence="7 8">
    <name type="scientific">Mycena indigotica</name>
    <dbReference type="NCBI Taxonomy" id="2126181"/>
    <lineage>
        <taxon>Eukaryota</taxon>
        <taxon>Fungi</taxon>
        <taxon>Dikarya</taxon>
        <taxon>Basidiomycota</taxon>
        <taxon>Agaricomycotina</taxon>
        <taxon>Agaricomycetes</taxon>
        <taxon>Agaricomycetidae</taxon>
        <taxon>Agaricales</taxon>
        <taxon>Marasmiineae</taxon>
        <taxon>Mycenaceae</taxon>
        <taxon>Mycena</taxon>
    </lineage>
</organism>
<protein>
    <submittedName>
        <fullName evidence="7">RNA polymerase III subunit RPC34</fullName>
    </submittedName>
</protein>
<dbReference type="InterPro" id="IPR007832">
    <property type="entry name" value="RNA_pol_Rpc34"/>
</dbReference>
<dbReference type="RefSeq" id="XP_037219461.1">
    <property type="nucleotide sequence ID" value="XM_037363817.1"/>
</dbReference>
<keyword evidence="5" id="KW-0539">Nucleus</keyword>
<dbReference type="GO" id="GO:0005654">
    <property type="term" value="C:nucleoplasm"/>
    <property type="evidence" value="ECO:0007669"/>
    <property type="project" value="UniProtKB-ARBA"/>
</dbReference>
<dbReference type="EMBL" id="JACAZF010000006">
    <property type="protein sequence ID" value="KAF7301461.1"/>
    <property type="molecule type" value="Genomic_DNA"/>
</dbReference>
<feature type="compositionally biased region" description="Basic residues" evidence="6">
    <location>
        <begin position="311"/>
        <end position="321"/>
    </location>
</feature>
<dbReference type="OrthoDB" id="613763at2759"/>
<dbReference type="SUPFAM" id="SSF46785">
    <property type="entry name" value="Winged helix' DNA-binding domain"/>
    <property type="match status" value="1"/>
</dbReference>
<feature type="region of interest" description="Disordered" evidence="6">
    <location>
        <begin position="251"/>
        <end position="402"/>
    </location>
</feature>
<comment type="caution">
    <text evidence="7">The sequence shown here is derived from an EMBL/GenBank/DDBJ whole genome shotgun (WGS) entry which is preliminary data.</text>
</comment>
<evidence type="ECO:0000256" key="6">
    <source>
        <dbReference type="SAM" id="MobiDB-lite"/>
    </source>
</evidence>
<evidence type="ECO:0000256" key="4">
    <source>
        <dbReference type="ARBA" id="ARBA00023163"/>
    </source>
</evidence>
<comment type="subcellular location">
    <subcellularLocation>
        <location evidence="1">Nucleus</location>
    </subcellularLocation>
</comment>
<evidence type="ECO:0000313" key="7">
    <source>
        <dbReference type="EMBL" id="KAF7301461.1"/>
    </source>
</evidence>
<reference evidence="7" key="1">
    <citation type="submission" date="2020-05" db="EMBL/GenBank/DDBJ databases">
        <title>Mycena genomes resolve the evolution of fungal bioluminescence.</title>
        <authorList>
            <person name="Tsai I.J."/>
        </authorList>
    </citation>
    <scope>NUCLEOTIDE SEQUENCE</scope>
    <source>
        <strain evidence="7">171206Taipei</strain>
    </source>
</reference>
<evidence type="ECO:0000313" key="8">
    <source>
        <dbReference type="Proteomes" id="UP000636479"/>
    </source>
</evidence>
<accession>A0A8H6SL79</accession>
<evidence type="ECO:0000256" key="3">
    <source>
        <dbReference type="ARBA" id="ARBA00022478"/>
    </source>
</evidence>
<dbReference type="GO" id="GO:0005666">
    <property type="term" value="C:RNA polymerase III complex"/>
    <property type="evidence" value="ECO:0007669"/>
    <property type="project" value="InterPro"/>
</dbReference>
<dbReference type="Pfam" id="PF05158">
    <property type="entry name" value="RNA_pol_Rpc34"/>
    <property type="match status" value="2"/>
</dbReference>
<gene>
    <name evidence="7" type="ORF">MIND_00711500</name>
</gene>
<keyword evidence="4" id="KW-0804">Transcription</keyword>
<evidence type="ECO:0000256" key="1">
    <source>
        <dbReference type="ARBA" id="ARBA00004123"/>
    </source>
</evidence>
<dbReference type="InterPro" id="IPR036388">
    <property type="entry name" value="WH-like_DNA-bd_sf"/>
</dbReference>
<dbReference type="InterPro" id="IPR036390">
    <property type="entry name" value="WH_DNA-bd_sf"/>
</dbReference>
<dbReference type="AlphaFoldDB" id="A0A8H6SL79"/>
<dbReference type="FunFam" id="1.10.10.10:FF:000116">
    <property type="entry name" value="DNA-directed RNA polymerase III subunit RPC6"/>
    <property type="match status" value="1"/>
</dbReference>
<dbReference type="Gene3D" id="1.10.10.10">
    <property type="entry name" value="Winged helix-like DNA-binding domain superfamily/Winged helix DNA-binding domain"/>
    <property type="match status" value="1"/>
</dbReference>
<dbReference type="GO" id="GO:0006383">
    <property type="term" value="P:transcription by RNA polymerase III"/>
    <property type="evidence" value="ECO:0007669"/>
    <property type="project" value="InterPro"/>
</dbReference>
<dbReference type="Proteomes" id="UP000636479">
    <property type="component" value="Unassembled WGS sequence"/>
</dbReference>
<name>A0A8H6SL79_9AGAR</name>
<dbReference type="GO" id="GO:0005737">
    <property type="term" value="C:cytoplasm"/>
    <property type="evidence" value="ECO:0007669"/>
    <property type="project" value="UniProtKB-ARBA"/>
</dbReference>